<dbReference type="InterPro" id="IPR013708">
    <property type="entry name" value="Shikimate_DH-bd_N"/>
</dbReference>
<dbReference type="GO" id="GO:0019632">
    <property type="term" value="P:shikimate metabolic process"/>
    <property type="evidence" value="ECO:0007669"/>
    <property type="project" value="TreeGrafter"/>
</dbReference>
<dbReference type="Proteomes" id="UP000070058">
    <property type="component" value="Unassembled WGS sequence"/>
</dbReference>
<dbReference type="EMBL" id="LSZQ01000041">
    <property type="protein sequence ID" value="KXU35935.1"/>
    <property type="molecule type" value="Genomic_DNA"/>
</dbReference>
<dbReference type="InterPro" id="IPR022893">
    <property type="entry name" value="Shikimate_DH_fam"/>
</dbReference>
<comment type="caution">
    <text evidence="7">The sequence shown here is derived from an EMBL/GenBank/DDBJ whole genome shotgun (WGS) entry which is preliminary data.</text>
</comment>
<dbReference type="GO" id="GO:0050661">
    <property type="term" value="F:NADP binding"/>
    <property type="evidence" value="ECO:0007669"/>
    <property type="project" value="TreeGrafter"/>
</dbReference>
<keyword evidence="8" id="KW-1185">Reference proteome</keyword>
<dbReference type="Pfam" id="PF18317">
    <property type="entry name" value="SDH_C"/>
    <property type="match status" value="1"/>
</dbReference>
<dbReference type="GO" id="GO:0004764">
    <property type="term" value="F:shikimate 3-dehydrogenase (NADP+) activity"/>
    <property type="evidence" value="ECO:0007669"/>
    <property type="project" value="UniProtKB-UniRule"/>
</dbReference>
<dbReference type="OrthoDB" id="9792692at2"/>
<dbReference type="Gene3D" id="3.40.50.720">
    <property type="entry name" value="NAD(P)-binding Rossmann-like Domain"/>
    <property type="match status" value="1"/>
</dbReference>
<feature type="domain" description="Shikimate dehydrogenase substrate binding N-terminal" evidence="5">
    <location>
        <begin position="30"/>
        <end position="124"/>
    </location>
</feature>
<dbReference type="SUPFAM" id="SSF53223">
    <property type="entry name" value="Aminoacid dehydrogenase-like, N-terminal domain"/>
    <property type="match status" value="1"/>
</dbReference>
<feature type="binding site" evidence="4">
    <location>
        <position position="137"/>
    </location>
    <ligand>
        <name>shikimate</name>
        <dbReference type="ChEBI" id="CHEBI:36208"/>
    </ligand>
</feature>
<evidence type="ECO:0000256" key="2">
    <source>
        <dbReference type="ARBA" id="ARBA00023002"/>
    </source>
</evidence>
<comment type="caution">
    <text evidence="4">Lacks conserved residue(s) required for the propagation of feature annotation.</text>
</comment>
<dbReference type="UniPathway" id="UPA00053">
    <property type="reaction ID" value="UER00087"/>
</dbReference>
<accession>A0A139SN13</accession>
<dbReference type="PANTHER" id="PTHR21089:SF1">
    <property type="entry name" value="BIFUNCTIONAL 3-DEHYDROQUINATE DEHYDRATASE_SHIKIMATE DEHYDROGENASE, CHLOROPLASTIC"/>
    <property type="match status" value="1"/>
</dbReference>
<evidence type="ECO:0000256" key="4">
    <source>
        <dbReference type="HAMAP-Rule" id="MF_00222"/>
    </source>
</evidence>
<evidence type="ECO:0000256" key="3">
    <source>
        <dbReference type="ARBA" id="ARBA00023141"/>
    </source>
</evidence>
<dbReference type="AlphaFoldDB" id="A0A139SN13"/>
<feature type="binding site" evidence="4">
    <location>
        <begin position="162"/>
        <end position="166"/>
    </location>
    <ligand>
        <name>NADP(+)</name>
        <dbReference type="ChEBI" id="CHEBI:58349"/>
    </ligand>
</feature>
<feature type="active site" description="Proton acceptor" evidence="4">
    <location>
        <position position="101"/>
    </location>
</feature>
<organism evidence="7 8">
    <name type="scientific">Cephaloticoccus primus</name>
    <dbReference type="NCBI Taxonomy" id="1548207"/>
    <lineage>
        <taxon>Bacteria</taxon>
        <taxon>Pseudomonadati</taxon>
        <taxon>Verrucomicrobiota</taxon>
        <taxon>Opitutia</taxon>
        <taxon>Opitutales</taxon>
        <taxon>Opitutaceae</taxon>
        <taxon>Cephaloticoccus</taxon>
    </lineage>
</organism>
<gene>
    <name evidence="4" type="primary">aroE</name>
    <name evidence="7" type="ORF">AXK11_05270</name>
</gene>
<evidence type="ECO:0000256" key="1">
    <source>
        <dbReference type="ARBA" id="ARBA00004871"/>
    </source>
</evidence>
<feature type="binding site" evidence="4">
    <location>
        <position position="287"/>
    </location>
    <ligand>
        <name>shikimate</name>
        <dbReference type="ChEBI" id="CHEBI:36208"/>
    </ligand>
</feature>
<comment type="similarity">
    <text evidence="4">Belongs to the shikimate dehydrogenase family.</text>
</comment>
<dbReference type="RefSeq" id="WP_068629952.1">
    <property type="nucleotide sequence ID" value="NZ_LSZQ01000041.1"/>
</dbReference>
<feature type="binding site" evidence="4">
    <location>
        <position position="122"/>
    </location>
    <ligand>
        <name>shikimate</name>
        <dbReference type="ChEBI" id="CHEBI:36208"/>
    </ligand>
</feature>
<dbReference type="CDD" id="cd01065">
    <property type="entry name" value="NAD_bind_Shikimate_DH"/>
    <property type="match status" value="1"/>
</dbReference>
<sequence length="314" mass="33141">MNDFRDTNRVLTLADLETGKGEFSPNSLAVLGHPIAHSLSPRMHNGALAALARSGAVSPKAVHIGDWRYHAFDIAPEDLARALRLLHARGFRGLNLTVPHKVLALREVAEIDPPARAVGAVNTLLRTEAGWRGFNTDGYGLAAAVREALGLDLGAQPVLLLGAGGAARGAAVECLQRGCPALWIANRSQENLETLLDALRPLAGQADLHGFAPANAIPPHFPEGALVINATALGLHEGDAAPINLKTLPRPISVYDMIYNPPETPLLRTARELGAPTANGAAMLVHQGAKALEIWSGISAEQIAPLMQAALRTQ</sequence>
<dbReference type="GO" id="GO:0008652">
    <property type="term" value="P:amino acid biosynthetic process"/>
    <property type="evidence" value="ECO:0007669"/>
    <property type="project" value="UniProtKB-KW"/>
</dbReference>
<feature type="binding site" evidence="4">
    <location>
        <position position="97"/>
    </location>
    <ligand>
        <name>shikimate</name>
        <dbReference type="ChEBI" id="CHEBI:36208"/>
    </ligand>
</feature>
<keyword evidence="2 4" id="KW-0560">Oxidoreductase</keyword>
<name>A0A139SN13_9BACT</name>
<dbReference type="GO" id="GO:0009073">
    <property type="term" value="P:aromatic amino acid family biosynthetic process"/>
    <property type="evidence" value="ECO:0007669"/>
    <property type="project" value="UniProtKB-KW"/>
</dbReference>
<evidence type="ECO:0000259" key="5">
    <source>
        <dbReference type="Pfam" id="PF08501"/>
    </source>
</evidence>
<dbReference type="SUPFAM" id="SSF51735">
    <property type="entry name" value="NAD(P)-binding Rossmann-fold domains"/>
    <property type="match status" value="1"/>
</dbReference>
<dbReference type="InterPro" id="IPR046346">
    <property type="entry name" value="Aminoacid_DH-like_N_sf"/>
</dbReference>
<dbReference type="InterPro" id="IPR041121">
    <property type="entry name" value="SDH_C"/>
</dbReference>
<evidence type="ECO:0000313" key="7">
    <source>
        <dbReference type="EMBL" id="KXU35935.1"/>
    </source>
</evidence>
<dbReference type="GO" id="GO:0009423">
    <property type="term" value="P:chorismate biosynthetic process"/>
    <property type="evidence" value="ECO:0007669"/>
    <property type="project" value="UniProtKB-UniRule"/>
</dbReference>
<feature type="binding site" evidence="4">
    <location>
        <position position="280"/>
    </location>
    <ligand>
        <name>NADP(+)</name>
        <dbReference type="ChEBI" id="CHEBI:58349"/>
    </ligand>
</feature>
<comment type="catalytic activity">
    <reaction evidence="4">
        <text>shikimate + NADP(+) = 3-dehydroshikimate + NADPH + H(+)</text>
        <dbReference type="Rhea" id="RHEA:17737"/>
        <dbReference type="ChEBI" id="CHEBI:15378"/>
        <dbReference type="ChEBI" id="CHEBI:16630"/>
        <dbReference type="ChEBI" id="CHEBI:36208"/>
        <dbReference type="ChEBI" id="CHEBI:57783"/>
        <dbReference type="ChEBI" id="CHEBI:58349"/>
        <dbReference type="EC" id="1.1.1.25"/>
    </reaction>
</comment>
<comment type="pathway">
    <text evidence="1 4">Metabolic intermediate biosynthesis; chorismate biosynthesis; chorismate from D-erythrose 4-phosphate and phosphoenolpyruvate: step 4/7.</text>
</comment>
<reference evidence="8" key="1">
    <citation type="submission" date="2016-02" db="EMBL/GenBank/DDBJ databases">
        <authorList>
            <person name="Sanders J.G."/>
            <person name="Lin J.Y."/>
            <person name="Wertz J.T."/>
            <person name="Russell J.A."/>
            <person name="Moreau C.S."/>
            <person name="Powell S."/>
        </authorList>
    </citation>
    <scope>NUCLEOTIDE SEQUENCE [LARGE SCALE GENOMIC DNA]</scope>
    <source>
        <strain evidence="8">CAG34</strain>
    </source>
</reference>
<proteinExistence type="inferred from homology"/>
<dbReference type="InterPro" id="IPR036291">
    <property type="entry name" value="NAD(P)-bd_dom_sf"/>
</dbReference>
<dbReference type="STRING" id="1548207.AXK11_05270"/>
<dbReference type="PANTHER" id="PTHR21089">
    <property type="entry name" value="SHIKIMATE DEHYDROGENASE"/>
    <property type="match status" value="1"/>
</dbReference>
<keyword evidence="4" id="KW-0028">Amino-acid biosynthesis</keyword>
<dbReference type="GO" id="GO:0005829">
    <property type="term" value="C:cytosol"/>
    <property type="evidence" value="ECO:0007669"/>
    <property type="project" value="TreeGrafter"/>
</dbReference>
<dbReference type="EC" id="1.1.1.25" evidence="4"/>
<keyword evidence="3 4" id="KW-0057">Aromatic amino acid biosynthesis</keyword>
<feature type="binding site" evidence="4">
    <location>
        <position position="257"/>
    </location>
    <ligand>
        <name>NADP(+)</name>
        <dbReference type="ChEBI" id="CHEBI:58349"/>
    </ligand>
</feature>
<feature type="binding site" evidence="4">
    <location>
        <position position="259"/>
    </location>
    <ligand>
        <name>shikimate</name>
        <dbReference type="ChEBI" id="CHEBI:36208"/>
    </ligand>
</feature>
<dbReference type="Pfam" id="PF08501">
    <property type="entry name" value="Shikimate_dh_N"/>
    <property type="match status" value="1"/>
</dbReference>
<evidence type="ECO:0000313" key="8">
    <source>
        <dbReference type="Proteomes" id="UP000070058"/>
    </source>
</evidence>
<dbReference type="HAMAP" id="MF_00222">
    <property type="entry name" value="Shikimate_DH_AroE"/>
    <property type="match status" value="1"/>
</dbReference>
<keyword evidence="4" id="KW-0521">NADP</keyword>
<feature type="domain" description="SDH C-terminal" evidence="6">
    <location>
        <begin position="282"/>
        <end position="310"/>
    </location>
</feature>
<protein>
    <recommendedName>
        <fullName evidence="4">Shikimate dehydrogenase (NADP(+))</fullName>
        <shortName evidence="4">SDH</shortName>
        <ecNumber evidence="4">1.1.1.25</ecNumber>
    </recommendedName>
</protein>
<feature type="binding site" evidence="4">
    <location>
        <begin position="38"/>
        <end position="40"/>
    </location>
    <ligand>
        <name>shikimate</name>
        <dbReference type="ChEBI" id="CHEBI:36208"/>
    </ligand>
</feature>
<comment type="function">
    <text evidence="4">Involved in the biosynthesis of the chorismate, which leads to the biosynthesis of aromatic amino acids. Catalyzes the reversible NADPH linked reduction of 3-dehydroshikimate (DHSA) to yield shikimate (SA).</text>
</comment>
<dbReference type="Gene3D" id="3.40.50.10860">
    <property type="entry name" value="Leucine Dehydrogenase, chain A, domain 1"/>
    <property type="match status" value="1"/>
</dbReference>
<comment type="subunit">
    <text evidence="4">Homodimer.</text>
</comment>
<evidence type="ECO:0000259" key="6">
    <source>
        <dbReference type="Pfam" id="PF18317"/>
    </source>
</evidence>